<feature type="region of interest" description="Disordered" evidence="1">
    <location>
        <begin position="680"/>
        <end position="700"/>
    </location>
</feature>
<evidence type="ECO:0000313" key="3">
    <source>
        <dbReference type="Proteomes" id="UP000707071"/>
    </source>
</evidence>
<keyword evidence="3" id="KW-1185">Reference proteome</keyword>
<feature type="compositionally biased region" description="Basic and acidic residues" evidence="1">
    <location>
        <begin position="165"/>
        <end position="178"/>
    </location>
</feature>
<name>A0A9P7QCQ2_9HYPO</name>
<evidence type="ECO:0000313" key="2">
    <source>
        <dbReference type="EMBL" id="KAG6285831.1"/>
    </source>
</evidence>
<protein>
    <submittedName>
        <fullName evidence="2">Uncharacterized protein</fullName>
    </submittedName>
</protein>
<evidence type="ECO:0000256" key="1">
    <source>
        <dbReference type="SAM" id="MobiDB-lite"/>
    </source>
</evidence>
<dbReference type="AlphaFoldDB" id="A0A9P7QCQ2"/>
<sequence>MEIFWSPSDFQATATARVIASFRYLHEHELIICRDHGYASGGLERHLSQYHDYSRSSLATFRRSVADSQAVPDNTPLPKPYGPPIEGLAPPRKGFACAEADCARRVTAGYCRHQTTVVHCQRGEGQTTADSAPTSGRSGRPRSKRRGAQSEQQRPPRKAPRKANQSRERRTTHGENEFLREGLSIKELARPYLLTITNLPIKALDITGRNRPLDADHVTDSKNVFRRDGLERMAGNRLLCLCTAADIQFGATTWSNEQSKDIRHWSEAISSPIEVLAGQHRIAALRDYVTETESDPAELWWTCELYDRACGTIAPIPQCPSHAQVWPQLVDIISRQQDEKVSDSDAVNSDQDPLVNVGGPLGLMESALNTLRSLPLDATTHISPSDWDQLAAAFGTRRGDRTSDALSIFYDASGGTRMRNRGLLTPLGDAEYYAFYQHMMKADQLDFPSPHRITSKVTDLNDQSKPLIRTYLQDALRNLARSKGFSNFAVSDKQAVHMQKTILDFARELTTKFDSCPICLTFFTGDSAPYLTTSDYTTRFAYGVWTRLLDLTRDQLAIAIGSPALTFHQEWDSMVVPTVIPAEATPLPTPTLVELPYLLTRIVTNARDQGCFEGVAGSTARTKIIHTLQEAIDDLQKDMSSRGSYEGVEPTTAAKFTAMPLREFPTRMRPEDERRISARAVETSTTSTPMKKALPSSTGADTVETETDLVAWYIGGLEHKLSCQ</sequence>
<feature type="region of interest" description="Disordered" evidence="1">
    <location>
        <begin position="66"/>
        <end position="87"/>
    </location>
</feature>
<organism evidence="2 3">
    <name type="scientific">Claviceps aff. purpurea</name>
    <dbReference type="NCBI Taxonomy" id="1967640"/>
    <lineage>
        <taxon>Eukaryota</taxon>
        <taxon>Fungi</taxon>
        <taxon>Dikarya</taxon>
        <taxon>Ascomycota</taxon>
        <taxon>Pezizomycotina</taxon>
        <taxon>Sordariomycetes</taxon>
        <taxon>Hypocreomycetidae</taxon>
        <taxon>Hypocreales</taxon>
        <taxon>Clavicipitaceae</taxon>
        <taxon>Claviceps</taxon>
    </lineage>
</organism>
<comment type="caution">
    <text evidence="2">The sequence shown here is derived from an EMBL/GenBank/DDBJ whole genome shotgun (WGS) entry which is preliminary data.</text>
</comment>
<feature type="compositionally biased region" description="Polar residues" evidence="1">
    <location>
        <begin position="121"/>
        <end position="134"/>
    </location>
</feature>
<dbReference type="Proteomes" id="UP000707071">
    <property type="component" value="Unassembled WGS sequence"/>
</dbReference>
<proteinExistence type="predicted"/>
<feature type="compositionally biased region" description="Polar residues" evidence="1">
    <location>
        <begin position="682"/>
        <end position="700"/>
    </location>
</feature>
<dbReference type="EMBL" id="SRRH01000684">
    <property type="protein sequence ID" value="KAG6285831.1"/>
    <property type="molecule type" value="Genomic_DNA"/>
</dbReference>
<gene>
    <name evidence="2" type="ORF">E4U09_007041</name>
</gene>
<accession>A0A9P7QCQ2</accession>
<reference evidence="2 3" key="1">
    <citation type="journal article" date="2020" name="bioRxiv">
        <title>Whole genome comparisons of ergot fungi reveals the divergence and evolution of species within the genus Claviceps are the result of varying mechanisms driving genome evolution and host range expansion.</title>
        <authorList>
            <person name="Wyka S.A."/>
            <person name="Mondo S.J."/>
            <person name="Liu M."/>
            <person name="Dettman J."/>
            <person name="Nalam V."/>
            <person name="Broders K.D."/>
        </authorList>
    </citation>
    <scope>NUCLEOTIDE SEQUENCE [LARGE SCALE GENOMIC DNA]</scope>
    <source>
        <strain evidence="2 3">Clav52</strain>
    </source>
</reference>
<feature type="region of interest" description="Disordered" evidence="1">
    <location>
        <begin position="121"/>
        <end position="178"/>
    </location>
</feature>